<dbReference type="AlphaFoldDB" id="A0A2I2MIA1"/>
<reference evidence="1" key="1">
    <citation type="submission" date="2017-12" db="EMBL/GenBank/DDBJ databases">
        <authorList>
            <consortium name="SysMetEx"/>
        </authorList>
    </citation>
    <scope>NUCLEOTIDE SEQUENCE</scope>
    <source>
        <strain evidence="1">Pb_238</strain>
    </source>
</reference>
<proteinExistence type="predicted"/>
<dbReference type="EMBL" id="LT966316">
    <property type="protein sequence ID" value="SOU93394.1"/>
    <property type="molecule type" value="Genomic_DNA"/>
</dbReference>
<name>A0A2I2MIA1_9BACT</name>
<organism evidence="1">
    <name type="scientific">Leptospirillum ferriphilum</name>
    <dbReference type="NCBI Taxonomy" id="178606"/>
    <lineage>
        <taxon>Bacteria</taxon>
        <taxon>Pseudomonadati</taxon>
        <taxon>Nitrospirota</taxon>
        <taxon>Nitrospiria</taxon>
        <taxon>Nitrospirales</taxon>
        <taxon>Nitrospiraceae</taxon>
        <taxon>Leptospirillum</taxon>
    </lineage>
</organism>
<sequence>MAFFYPTLVAEVADISTPAWRGRALGTYRYWRDTGYAVGAVLPGTSHPMETGDGDRLLDAGGPWPVWALGGDRLGGDPSRIESGRRIGVRRMNKHSLRTGKEKFSSPLCLFLSFMVTY</sequence>
<evidence type="ECO:0000313" key="1">
    <source>
        <dbReference type="EMBL" id="SOU93394.1"/>
    </source>
</evidence>
<dbReference type="RefSeq" id="WP_023524949.1">
    <property type="nucleotide sequence ID" value="NZ_JPGK01000004.1"/>
</dbReference>
<protein>
    <submittedName>
        <fullName evidence="1">Sugar phosphate permease</fullName>
    </submittedName>
</protein>
<accession>A0A2I2MIA1</accession>
<gene>
    <name evidence="1" type="ORF">LFTS_02044</name>
</gene>